<evidence type="ECO:0000313" key="2">
    <source>
        <dbReference type="Proteomes" id="UP000248916"/>
    </source>
</evidence>
<organism evidence="1 2">
    <name type="scientific">Palleronia aestuarii</name>
    <dbReference type="NCBI Taxonomy" id="568105"/>
    <lineage>
        <taxon>Bacteria</taxon>
        <taxon>Pseudomonadati</taxon>
        <taxon>Pseudomonadota</taxon>
        <taxon>Alphaproteobacteria</taxon>
        <taxon>Rhodobacterales</taxon>
        <taxon>Roseobacteraceae</taxon>
        <taxon>Palleronia</taxon>
    </lineage>
</organism>
<accession>A0A2W7NT62</accession>
<sequence>MSDEMRTTATISDGQIEWTQGEEGETFGFFSVYIPMQLTHETGGYEAQSTVLFHVPVFPKNGRETPYAEVEFEAARSLPKALRDAADQIEEQVEASAQLRLVALAMRTRDE</sequence>
<dbReference type="AlphaFoldDB" id="A0A2W7NT62"/>
<evidence type="ECO:0000313" key="1">
    <source>
        <dbReference type="EMBL" id="PZX19794.1"/>
    </source>
</evidence>
<dbReference type="EMBL" id="QKZL01000001">
    <property type="protein sequence ID" value="PZX19794.1"/>
    <property type="molecule type" value="Genomic_DNA"/>
</dbReference>
<proteinExistence type="predicted"/>
<gene>
    <name evidence="1" type="ORF">LX81_00256</name>
</gene>
<protein>
    <submittedName>
        <fullName evidence="1">Uncharacterized protein</fullName>
    </submittedName>
</protein>
<keyword evidence="2" id="KW-1185">Reference proteome</keyword>
<comment type="caution">
    <text evidence="1">The sequence shown here is derived from an EMBL/GenBank/DDBJ whole genome shotgun (WGS) entry which is preliminary data.</text>
</comment>
<dbReference type="RefSeq" id="WP_111535462.1">
    <property type="nucleotide sequence ID" value="NZ_QKZL01000001.1"/>
</dbReference>
<dbReference type="Proteomes" id="UP000248916">
    <property type="component" value="Unassembled WGS sequence"/>
</dbReference>
<name>A0A2W7NT62_9RHOB</name>
<reference evidence="1 2" key="1">
    <citation type="submission" date="2018-06" db="EMBL/GenBank/DDBJ databases">
        <title>Genomic Encyclopedia of Archaeal and Bacterial Type Strains, Phase II (KMG-II): from individual species to whole genera.</title>
        <authorList>
            <person name="Goeker M."/>
        </authorList>
    </citation>
    <scope>NUCLEOTIDE SEQUENCE [LARGE SCALE GENOMIC DNA]</scope>
    <source>
        <strain evidence="1 2">DSM 22009</strain>
    </source>
</reference>